<sequence>MNRQVDPPELKDDKVRPDAEEEPAEHNSNEHGTRDTGAAERPAPEAWESVEQLFTLAPHLRVGRANVMGETRFGGDAVAGDKVVQHLHGTPSRLRVVGPIPGIELAYLADTFAPSRRYDELVARLAADRVLVLRGRPGTGRRTAALRMLIQAGPTDGEVIALDPGTEPADFADHIRPGQAHVVVDPAADADNSLRDVHLNAVRHRLGEHGLFVVVTSPATAVEDTAAYDWEPPTPADVVRAHLTHAILHSATGPWAPEEGSAIQRLLGLDATLQYLSSGPSPREAAGFARLLVEHAAGRCDEEGLLGYGRESAEQIVGALFGGSNGAPGGDALRDKAFLISLAVFDGAAYPLVADLGDGLYRLLRAVEEPERPAGHPIFGTSPAERLAWARAGEYENDTETPWGRVPERVVAFQNGSLWSTVLRHVWTSHPAVRRPVLDWLDSLTQDRRVVVRLRAAVAAGVLAATDFEYAFNEFLHRWGCSSVAMERQLAAWALYTAAEHGMDTAVRRLLSSWSGRRDTARRWTVARTYALLGGVSAVSALRDISRMAVTGPELDGALRTALEQTLETLLQGPAAATVLERLVQWIADHGPLHDLAAAAFLRGARRYQHESGVGGSWPRLLWLADREPRTRLDLIQMLRGLLGNHTTRAEAGEVLTRWVRAAELASQRAARTHEAVLSGNTAPAAVSDVEAALVRLFPALVATRNDRDRLDYLLRRAPGSPNGARSLTIVRLRAALSQEAAALPGRS</sequence>
<evidence type="ECO:0000256" key="1">
    <source>
        <dbReference type="SAM" id="MobiDB-lite"/>
    </source>
</evidence>
<dbReference type="RefSeq" id="WP_388631364.1">
    <property type="nucleotide sequence ID" value="NZ_JBIAUT010000011.1"/>
</dbReference>
<protein>
    <submittedName>
        <fullName evidence="2">Uncharacterized protein</fullName>
    </submittedName>
</protein>
<keyword evidence="3" id="KW-1185">Reference proteome</keyword>
<gene>
    <name evidence="2" type="ORF">ACFYZM_25540</name>
</gene>
<reference evidence="2 3" key="1">
    <citation type="submission" date="2024-10" db="EMBL/GenBank/DDBJ databases">
        <title>The Natural Products Discovery Center: Release of the First 8490 Sequenced Strains for Exploring Actinobacteria Biosynthetic Diversity.</title>
        <authorList>
            <person name="Kalkreuter E."/>
            <person name="Kautsar S.A."/>
            <person name="Yang D."/>
            <person name="Bader C.D."/>
            <person name="Teijaro C.N."/>
            <person name="Fluegel L."/>
            <person name="Davis C.M."/>
            <person name="Simpson J.R."/>
            <person name="Lauterbach L."/>
            <person name="Steele A.D."/>
            <person name="Gui C."/>
            <person name="Meng S."/>
            <person name="Li G."/>
            <person name="Viehrig K."/>
            <person name="Ye F."/>
            <person name="Su P."/>
            <person name="Kiefer A.F."/>
            <person name="Nichols A."/>
            <person name="Cepeda A.J."/>
            <person name="Yan W."/>
            <person name="Fan B."/>
            <person name="Jiang Y."/>
            <person name="Adhikari A."/>
            <person name="Zheng C.-J."/>
            <person name="Schuster L."/>
            <person name="Cowan T.M."/>
            <person name="Smanski M.J."/>
            <person name="Chevrette M.G."/>
            <person name="De Carvalho L.P.S."/>
            <person name="Shen B."/>
        </authorList>
    </citation>
    <scope>NUCLEOTIDE SEQUENCE [LARGE SCALE GENOMIC DNA]</scope>
    <source>
        <strain evidence="2 3">NPDC001650</strain>
    </source>
</reference>
<feature type="compositionally biased region" description="Basic and acidic residues" evidence="1">
    <location>
        <begin position="1"/>
        <end position="38"/>
    </location>
</feature>
<comment type="caution">
    <text evidence="2">The sequence shown here is derived from an EMBL/GenBank/DDBJ whole genome shotgun (WGS) entry which is preliminary data.</text>
</comment>
<dbReference type="Proteomes" id="UP001602123">
    <property type="component" value="Unassembled WGS sequence"/>
</dbReference>
<accession>A0ABW6U495</accession>
<proteinExistence type="predicted"/>
<evidence type="ECO:0000313" key="2">
    <source>
        <dbReference type="EMBL" id="MFF4219615.1"/>
    </source>
</evidence>
<evidence type="ECO:0000313" key="3">
    <source>
        <dbReference type="Proteomes" id="UP001602123"/>
    </source>
</evidence>
<dbReference type="EMBL" id="JBIAUT010000011">
    <property type="protein sequence ID" value="MFF4219615.1"/>
    <property type="molecule type" value="Genomic_DNA"/>
</dbReference>
<organism evidence="2 3">
    <name type="scientific">Streptomyces nondiastaticus</name>
    <dbReference type="NCBI Taxonomy" id="3154512"/>
    <lineage>
        <taxon>Bacteria</taxon>
        <taxon>Bacillati</taxon>
        <taxon>Actinomycetota</taxon>
        <taxon>Actinomycetes</taxon>
        <taxon>Kitasatosporales</taxon>
        <taxon>Streptomycetaceae</taxon>
        <taxon>Streptomyces</taxon>
    </lineage>
</organism>
<name>A0ABW6U495_9ACTN</name>
<feature type="region of interest" description="Disordered" evidence="1">
    <location>
        <begin position="1"/>
        <end position="44"/>
    </location>
</feature>